<reference evidence="2 3" key="1">
    <citation type="journal article" date="2015" name="Sci. Rep.">
        <title>The power of single molecule real-time sequencing technology in the de novo assembly of a eukaryotic genome.</title>
        <authorList>
            <person name="Sakai H."/>
            <person name="Naito K."/>
            <person name="Ogiso-Tanaka E."/>
            <person name="Takahashi Y."/>
            <person name="Iseki K."/>
            <person name="Muto C."/>
            <person name="Satou K."/>
            <person name="Teruya K."/>
            <person name="Shiroma A."/>
            <person name="Shimoji M."/>
            <person name="Hirano T."/>
            <person name="Itoh T."/>
            <person name="Kaga A."/>
            <person name="Tomooka N."/>
        </authorList>
    </citation>
    <scope>NUCLEOTIDE SEQUENCE [LARGE SCALE GENOMIC DNA]</scope>
    <source>
        <strain evidence="3">cv. Shumari</strain>
    </source>
</reference>
<dbReference type="AlphaFoldDB" id="A0A0S3RUR7"/>
<accession>A0A0S3RUR7</accession>
<feature type="region of interest" description="Disordered" evidence="1">
    <location>
        <begin position="55"/>
        <end position="100"/>
    </location>
</feature>
<dbReference type="EMBL" id="AP015037">
    <property type="protein sequence ID" value="BAT84308.1"/>
    <property type="molecule type" value="Genomic_DNA"/>
</dbReference>
<protein>
    <submittedName>
        <fullName evidence="2">Uncharacterized protein</fullName>
    </submittedName>
</protein>
<gene>
    <name evidence="2" type="primary">Vigan.04G163700</name>
    <name evidence="2" type="ORF">VIGAN_04163700</name>
</gene>
<sequence>MIFIISLSPNLSLLNLLPDSKPSSLSARLSLFFDQIDAIEKECSRKHETLQRIRAWHQSKDAAPQNDNQPEPPLSLDDETPMEPPPKKVVELVNPWPVSS</sequence>
<evidence type="ECO:0000313" key="2">
    <source>
        <dbReference type="EMBL" id="BAT84308.1"/>
    </source>
</evidence>
<evidence type="ECO:0000313" key="3">
    <source>
        <dbReference type="Proteomes" id="UP000291084"/>
    </source>
</evidence>
<name>A0A0S3RUR7_PHAAN</name>
<organism evidence="2 3">
    <name type="scientific">Vigna angularis var. angularis</name>
    <dbReference type="NCBI Taxonomy" id="157739"/>
    <lineage>
        <taxon>Eukaryota</taxon>
        <taxon>Viridiplantae</taxon>
        <taxon>Streptophyta</taxon>
        <taxon>Embryophyta</taxon>
        <taxon>Tracheophyta</taxon>
        <taxon>Spermatophyta</taxon>
        <taxon>Magnoliopsida</taxon>
        <taxon>eudicotyledons</taxon>
        <taxon>Gunneridae</taxon>
        <taxon>Pentapetalae</taxon>
        <taxon>rosids</taxon>
        <taxon>fabids</taxon>
        <taxon>Fabales</taxon>
        <taxon>Fabaceae</taxon>
        <taxon>Papilionoideae</taxon>
        <taxon>50 kb inversion clade</taxon>
        <taxon>NPAAA clade</taxon>
        <taxon>indigoferoid/millettioid clade</taxon>
        <taxon>Phaseoleae</taxon>
        <taxon>Vigna</taxon>
    </lineage>
</organism>
<dbReference type="Proteomes" id="UP000291084">
    <property type="component" value="Chromosome 4"/>
</dbReference>
<proteinExistence type="predicted"/>
<keyword evidence="3" id="KW-1185">Reference proteome</keyword>
<evidence type="ECO:0000256" key="1">
    <source>
        <dbReference type="SAM" id="MobiDB-lite"/>
    </source>
</evidence>